<comment type="caution">
    <text evidence="2">The sequence shown here is derived from an EMBL/GenBank/DDBJ whole genome shotgun (WGS) entry which is preliminary data.</text>
</comment>
<organism evidence="2 3">
    <name type="scientific">Amycolatopsis samaneae</name>
    <dbReference type="NCBI Taxonomy" id="664691"/>
    <lineage>
        <taxon>Bacteria</taxon>
        <taxon>Bacillati</taxon>
        <taxon>Actinomycetota</taxon>
        <taxon>Actinomycetes</taxon>
        <taxon>Pseudonocardiales</taxon>
        <taxon>Pseudonocardiaceae</taxon>
        <taxon>Amycolatopsis</taxon>
    </lineage>
</organism>
<dbReference type="Proteomes" id="UP001597419">
    <property type="component" value="Unassembled WGS sequence"/>
</dbReference>
<feature type="domain" description="N-acetyltransferase" evidence="1">
    <location>
        <begin position="14"/>
        <end position="174"/>
    </location>
</feature>
<keyword evidence="2" id="KW-0012">Acyltransferase</keyword>
<accession>A0ABW5GM80</accession>
<evidence type="ECO:0000313" key="3">
    <source>
        <dbReference type="Proteomes" id="UP001597419"/>
    </source>
</evidence>
<dbReference type="InterPro" id="IPR000182">
    <property type="entry name" value="GNAT_dom"/>
</dbReference>
<protein>
    <submittedName>
        <fullName evidence="2">GNAT family N-acetyltransferase</fullName>
        <ecNumber evidence="2">2.3.-.-</ecNumber>
    </submittedName>
</protein>
<evidence type="ECO:0000313" key="2">
    <source>
        <dbReference type="EMBL" id="MFD2461899.1"/>
    </source>
</evidence>
<dbReference type="PROSITE" id="PS51186">
    <property type="entry name" value="GNAT"/>
    <property type="match status" value="1"/>
</dbReference>
<proteinExistence type="predicted"/>
<dbReference type="Gene3D" id="3.40.630.30">
    <property type="match status" value="1"/>
</dbReference>
<reference evidence="3" key="1">
    <citation type="journal article" date="2019" name="Int. J. Syst. Evol. Microbiol.">
        <title>The Global Catalogue of Microorganisms (GCM) 10K type strain sequencing project: providing services to taxonomists for standard genome sequencing and annotation.</title>
        <authorList>
            <consortium name="The Broad Institute Genomics Platform"/>
            <consortium name="The Broad Institute Genome Sequencing Center for Infectious Disease"/>
            <person name="Wu L."/>
            <person name="Ma J."/>
        </authorList>
    </citation>
    <scope>NUCLEOTIDE SEQUENCE [LARGE SCALE GENOMIC DNA]</scope>
    <source>
        <strain evidence="3">CGMCC 4.7643</strain>
    </source>
</reference>
<dbReference type="InterPro" id="IPR016181">
    <property type="entry name" value="Acyl_CoA_acyltransferase"/>
</dbReference>
<dbReference type="Pfam" id="PF13302">
    <property type="entry name" value="Acetyltransf_3"/>
    <property type="match status" value="1"/>
</dbReference>
<dbReference type="InterPro" id="IPR051531">
    <property type="entry name" value="N-acetyltransferase"/>
</dbReference>
<evidence type="ECO:0000259" key="1">
    <source>
        <dbReference type="PROSITE" id="PS51186"/>
    </source>
</evidence>
<sequence>MLITTFTELRTERLVLRPLREEDRQAMVDIHTDPRTNRFNPAPPDVATFSEVYTGWLAHWAEHGFGYLAVTEPGGTEVLGVTGVRFREFHGERVLNLAYRYRPSAWGKGYAVEAAGAVMDWCAGKLPGVPVLASITVTNKPSLRVAERLGFTDYILEDYDGAPSRHYRRTPTTE</sequence>
<dbReference type="PANTHER" id="PTHR43792">
    <property type="entry name" value="GNAT FAMILY, PUTATIVE (AFU_ORTHOLOGUE AFUA_3G00765)-RELATED-RELATED"/>
    <property type="match status" value="1"/>
</dbReference>
<keyword evidence="3" id="KW-1185">Reference proteome</keyword>
<dbReference type="EMBL" id="JBHUKU010000014">
    <property type="protein sequence ID" value="MFD2461899.1"/>
    <property type="molecule type" value="Genomic_DNA"/>
</dbReference>
<name>A0ABW5GM80_9PSEU</name>
<dbReference type="PANTHER" id="PTHR43792:SF1">
    <property type="entry name" value="N-ACETYLTRANSFERASE DOMAIN-CONTAINING PROTEIN"/>
    <property type="match status" value="1"/>
</dbReference>
<gene>
    <name evidence="2" type="ORF">ACFSYJ_25050</name>
</gene>
<dbReference type="SUPFAM" id="SSF55729">
    <property type="entry name" value="Acyl-CoA N-acyltransferases (Nat)"/>
    <property type="match status" value="1"/>
</dbReference>
<keyword evidence="2" id="KW-0808">Transferase</keyword>
<dbReference type="RefSeq" id="WP_345390984.1">
    <property type="nucleotide sequence ID" value="NZ_BAABHG010000004.1"/>
</dbReference>
<dbReference type="EC" id="2.3.-.-" evidence="2"/>
<dbReference type="GO" id="GO:0016746">
    <property type="term" value="F:acyltransferase activity"/>
    <property type="evidence" value="ECO:0007669"/>
    <property type="project" value="UniProtKB-KW"/>
</dbReference>